<evidence type="ECO:0000256" key="5">
    <source>
        <dbReference type="ARBA" id="ARBA00022884"/>
    </source>
</evidence>
<dbReference type="Pfam" id="PF08699">
    <property type="entry name" value="ArgoL1"/>
    <property type="match status" value="1"/>
</dbReference>
<dbReference type="FunFam" id="2.170.260.10:FF:000003">
    <property type="entry name" value="Piwi-like RNA-mediated gene silencing 2"/>
    <property type="match status" value="1"/>
</dbReference>
<dbReference type="GO" id="GO:0031047">
    <property type="term" value="P:regulatory ncRNA-mediated gene silencing"/>
    <property type="evidence" value="ECO:0007669"/>
    <property type="project" value="UniProtKB-KW"/>
</dbReference>
<evidence type="ECO:0000259" key="9">
    <source>
        <dbReference type="PROSITE" id="PS50821"/>
    </source>
</evidence>
<dbReference type="PROSITE" id="PS50821">
    <property type="entry name" value="PAZ"/>
    <property type="match status" value="2"/>
</dbReference>
<feature type="region of interest" description="Disordered" evidence="8">
    <location>
        <begin position="107"/>
        <end position="177"/>
    </location>
</feature>
<name>K1QKA9_MAGGI</name>
<proteinExistence type="inferred from homology"/>
<dbReference type="PROSITE" id="PS50822">
    <property type="entry name" value="PIWI"/>
    <property type="match status" value="1"/>
</dbReference>
<keyword evidence="4" id="KW-0221">Differentiation</keyword>
<evidence type="ECO:0000256" key="6">
    <source>
        <dbReference type="ARBA" id="ARBA00023158"/>
    </source>
</evidence>
<dbReference type="Gene3D" id="3.40.50.2300">
    <property type="match status" value="1"/>
</dbReference>
<keyword evidence="2" id="KW-0217">Developmental protein</keyword>
<dbReference type="SMART" id="SM00949">
    <property type="entry name" value="PAZ"/>
    <property type="match status" value="2"/>
</dbReference>
<evidence type="ECO:0000256" key="2">
    <source>
        <dbReference type="ARBA" id="ARBA00022473"/>
    </source>
</evidence>
<evidence type="ECO:0000256" key="1">
    <source>
        <dbReference type="ARBA" id="ARBA00004496"/>
    </source>
</evidence>
<dbReference type="Pfam" id="PF02170">
    <property type="entry name" value="PAZ"/>
    <property type="match status" value="2"/>
</dbReference>
<feature type="region of interest" description="Disordered" evidence="8">
    <location>
        <begin position="16"/>
        <end position="39"/>
    </location>
</feature>
<dbReference type="SUPFAM" id="SSF53098">
    <property type="entry name" value="Ribonuclease H-like"/>
    <property type="match status" value="2"/>
</dbReference>
<dbReference type="HOGENOM" id="CLU_008813_0_0_1"/>
<keyword evidence="5" id="KW-0694">RNA-binding</keyword>
<dbReference type="CDD" id="cd02845">
    <property type="entry name" value="PAZ_piwi_like"/>
    <property type="match status" value="1"/>
</dbReference>
<protein>
    <submittedName>
        <fullName evidence="11">Piwi-like protein 2</fullName>
    </submittedName>
</protein>
<dbReference type="GO" id="GO:0003723">
    <property type="term" value="F:RNA binding"/>
    <property type="evidence" value="ECO:0007669"/>
    <property type="project" value="UniProtKB-KW"/>
</dbReference>
<feature type="compositionally biased region" description="Polar residues" evidence="8">
    <location>
        <begin position="141"/>
        <end position="160"/>
    </location>
</feature>
<dbReference type="SUPFAM" id="SSF101690">
    <property type="entry name" value="PAZ domain"/>
    <property type="match status" value="2"/>
</dbReference>
<dbReference type="AlphaFoldDB" id="K1QKA9"/>
<feature type="compositionally biased region" description="Polar residues" evidence="8">
    <location>
        <begin position="125"/>
        <end position="134"/>
    </location>
</feature>
<dbReference type="GO" id="GO:0030154">
    <property type="term" value="P:cell differentiation"/>
    <property type="evidence" value="ECO:0007669"/>
    <property type="project" value="UniProtKB-KW"/>
</dbReference>
<dbReference type="InterPro" id="IPR003100">
    <property type="entry name" value="PAZ_dom"/>
</dbReference>
<dbReference type="Gene3D" id="3.30.420.10">
    <property type="entry name" value="Ribonuclease H-like superfamily/Ribonuclease H"/>
    <property type="match status" value="2"/>
</dbReference>
<reference evidence="11" key="1">
    <citation type="journal article" date="2012" name="Nature">
        <title>The oyster genome reveals stress adaptation and complexity of shell formation.</title>
        <authorList>
            <person name="Zhang G."/>
            <person name="Fang X."/>
            <person name="Guo X."/>
            <person name="Li L."/>
            <person name="Luo R."/>
            <person name="Xu F."/>
            <person name="Yang P."/>
            <person name="Zhang L."/>
            <person name="Wang X."/>
            <person name="Qi H."/>
            <person name="Xiong Z."/>
            <person name="Que H."/>
            <person name="Xie Y."/>
            <person name="Holland P.W."/>
            <person name="Paps J."/>
            <person name="Zhu Y."/>
            <person name="Wu F."/>
            <person name="Chen Y."/>
            <person name="Wang J."/>
            <person name="Peng C."/>
            <person name="Meng J."/>
            <person name="Yang L."/>
            <person name="Liu J."/>
            <person name="Wen B."/>
            <person name="Zhang N."/>
            <person name="Huang Z."/>
            <person name="Zhu Q."/>
            <person name="Feng Y."/>
            <person name="Mount A."/>
            <person name="Hedgecock D."/>
            <person name="Xu Z."/>
            <person name="Liu Y."/>
            <person name="Domazet-Loso T."/>
            <person name="Du Y."/>
            <person name="Sun X."/>
            <person name="Zhang S."/>
            <person name="Liu B."/>
            <person name="Cheng P."/>
            <person name="Jiang X."/>
            <person name="Li J."/>
            <person name="Fan D."/>
            <person name="Wang W."/>
            <person name="Fu W."/>
            <person name="Wang T."/>
            <person name="Wang B."/>
            <person name="Zhang J."/>
            <person name="Peng Z."/>
            <person name="Li Y."/>
            <person name="Li N."/>
            <person name="Wang J."/>
            <person name="Chen M."/>
            <person name="He Y."/>
            <person name="Tan F."/>
            <person name="Song X."/>
            <person name="Zheng Q."/>
            <person name="Huang R."/>
            <person name="Yang H."/>
            <person name="Du X."/>
            <person name="Chen L."/>
            <person name="Yang M."/>
            <person name="Gaffney P.M."/>
            <person name="Wang S."/>
            <person name="Luo L."/>
            <person name="She Z."/>
            <person name="Ming Y."/>
            <person name="Huang W."/>
            <person name="Zhang S."/>
            <person name="Huang B."/>
            <person name="Zhang Y."/>
            <person name="Qu T."/>
            <person name="Ni P."/>
            <person name="Miao G."/>
            <person name="Wang J."/>
            <person name="Wang Q."/>
            <person name="Steinberg C.E."/>
            <person name="Wang H."/>
            <person name="Li N."/>
            <person name="Qian L."/>
            <person name="Zhang G."/>
            <person name="Li Y."/>
            <person name="Yang H."/>
            <person name="Liu X."/>
            <person name="Wang J."/>
            <person name="Yin Y."/>
            <person name="Wang J."/>
        </authorList>
    </citation>
    <scope>NUCLEOTIDE SEQUENCE [LARGE SCALE GENOMIC DNA]</scope>
    <source>
        <strain evidence="11">05x7-T-G4-1.051#20</strain>
    </source>
</reference>
<evidence type="ECO:0000256" key="3">
    <source>
        <dbReference type="ARBA" id="ARBA00022490"/>
    </source>
</evidence>
<gene>
    <name evidence="11" type="ORF">CGI_10014604</name>
</gene>
<dbReference type="PANTHER" id="PTHR22891">
    <property type="entry name" value="EUKARYOTIC TRANSLATION INITIATION FACTOR 2C"/>
    <property type="match status" value="1"/>
</dbReference>
<comment type="similarity">
    <text evidence="7">Belongs to the argonaute family. Piwi subfamily.</text>
</comment>
<dbReference type="CDD" id="cd04658">
    <property type="entry name" value="Piwi_piwi-like_Euk"/>
    <property type="match status" value="1"/>
</dbReference>
<dbReference type="InterPro" id="IPR003165">
    <property type="entry name" value="Piwi"/>
</dbReference>
<accession>K1QKA9</accession>
<dbReference type="InterPro" id="IPR036397">
    <property type="entry name" value="RNaseH_sf"/>
</dbReference>
<dbReference type="SMART" id="SM00950">
    <property type="entry name" value="Piwi"/>
    <property type="match status" value="2"/>
</dbReference>
<dbReference type="FunFam" id="3.30.420.10:FF:000014">
    <property type="entry name" value="Piwi-like RNA-mediated gene silencing 1"/>
    <property type="match status" value="1"/>
</dbReference>
<evidence type="ECO:0000313" key="11">
    <source>
        <dbReference type="EMBL" id="EKC29295.1"/>
    </source>
</evidence>
<dbReference type="Gene3D" id="2.170.260.10">
    <property type="entry name" value="paz domain"/>
    <property type="match status" value="2"/>
</dbReference>
<feature type="domain" description="PAZ" evidence="9">
    <location>
        <begin position="446"/>
        <end position="561"/>
    </location>
</feature>
<evidence type="ECO:0000256" key="4">
    <source>
        <dbReference type="ARBA" id="ARBA00022782"/>
    </source>
</evidence>
<feature type="domain" description="PAZ" evidence="9">
    <location>
        <begin position="345"/>
        <end position="455"/>
    </location>
</feature>
<dbReference type="InterPro" id="IPR012337">
    <property type="entry name" value="RNaseH-like_sf"/>
</dbReference>
<dbReference type="Pfam" id="PF23278">
    <property type="entry name" value="Piwi_N"/>
    <property type="match status" value="1"/>
</dbReference>
<evidence type="ECO:0000256" key="7">
    <source>
        <dbReference type="ARBA" id="ARBA00038291"/>
    </source>
</evidence>
<evidence type="ECO:0000259" key="10">
    <source>
        <dbReference type="PROSITE" id="PS50822"/>
    </source>
</evidence>
<organism evidence="11">
    <name type="scientific">Magallana gigas</name>
    <name type="common">Pacific oyster</name>
    <name type="synonym">Crassostrea gigas</name>
    <dbReference type="NCBI Taxonomy" id="29159"/>
    <lineage>
        <taxon>Eukaryota</taxon>
        <taxon>Metazoa</taxon>
        <taxon>Spiralia</taxon>
        <taxon>Lophotrochozoa</taxon>
        <taxon>Mollusca</taxon>
        <taxon>Bivalvia</taxon>
        <taxon>Autobranchia</taxon>
        <taxon>Pteriomorphia</taxon>
        <taxon>Ostreida</taxon>
        <taxon>Ostreoidea</taxon>
        <taxon>Ostreidae</taxon>
        <taxon>Magallana</taxon>
    </lineage>
</organism>
<dbReference type="InterPro" id="IPR036085">
    <property type="entry name" value="PAZ_dom_sf"/>
</dbReference>
<dbReference type="InParanoid" id="K1QKA9"/>
<feature type="domain" description="Piwi" evidence="10">
    <location>
        <begin position="726"/>
        <end position="1129"/>
    </location>
</feature>
<dbReference type="GO" id="GO:0005737">
    <property type="term" value="C:cytoplasm"/>
    <property type="evidence" value="ECO:0007669"/>
    <property type="project" value="UniProtKB-SubCell"/>
</dbReference>
<dbReference type="EMBL" id="JH815881">
    <property type="protein sequence ID" value="EKC29295.1"/>
    <property type="molecule type" value="Genomic_DNA"/>
</dbReference>
<evidence type="ECO:0000256" key="8">
    <source>
        <dbReference type="SAM" id="MobiDB-lite"/>
    </source>
</evidence>
<keyword evidence="6" id="KW-0943">RNA-mediated gene silencing</keyword>
<keyword evidence="3" id="KW-0963">Cytoplasm</keyword>
<comment type="subcellular location">
    <subcellularLocation>
        <location evidence="1">Cytoplasm</location>
    </subcellularLocation>
</comment>
<sequence length="1143" mass="127702">MGTSYVLKLTLESKHTPRSKFVPAASGDAPAPAPAPAPAVSPAAISVGRGSLGRGAFLQGVLQGATTSNVARGQPTGAAQPARSVPVSGGRGVANLQALLQTVGRGGGITGPTVPPPMPQVTPQISQSTATTPKETPAPSVVTQSGAPSQGSSEPPSNRLSRMALDPSPVVHKSGTSGKQISLSGNYIRINCRNSGVYQYHVHFSPSIDSKNMRFKLVNNVRDVIGFTKAFDGFILYLPHRLPEQETVLHSKRPTDGVDVTITIRLTKVITPEQCVALYNIIFRRIMNILEMVQVGRYYYNPRTPSTVPQHRLEVWPGYITSVSQNEGGLMLLVDASHRVLRTETVLQLMKTTVQKNPSGFQDECTRSLVGTIVLTRYNNKTYRIDDILWAKTPQHTFKTSSGSELSFVDYYRLEVWPGYITSVSQNEGGLMLLVDASHRVLRTETVLQLMKTTVQKNPSGFQDECTRSLVGTIVLTRYNNKTYRIDDILWAKTPQHTFKTSSGSELSFVDYYSNAYHKEISDLEQPLLLHRPKKKQLPGGKVPEKSEAICLIPEFCYLTGLTDELRQDFRVMKDLASHTRVTPEQRVATMRKFINAVNGNPEAKKELDNWGLSFADNTIDIDGRLAPQEKIIFGGNFTCMAGPQADWGRDATRNKVLTAVDLRNWTVLFSKRDAGKASEFINMMQTCCRQMGIQCNKPTCCELHDDRVDTLSRSLRDNINPSVQCMVVICPTSRDDKYNAIKKICCVEMPVPSQVIIAKTIARPDKLRSVTQKIALQINCKLGGELWGLDIPMSNLMVVGIDVYHDASRNKRSIAGFVASTNKMCSRWYSKTVLQMPGQELIDGLKLCLTSSIRKYHEVNHVFPEKIVVFRDGVGDGDLGYIDHEVQQLQQCFGNFGGEYSPKLSVVIVQKRINARIFLKNQRNFDNPPPGTIVDHTITRRDKFDFFIVSQHVRQGTVSPTHYICVHDSIGMKADHLQRLSYKMTHLYYNWPGTVRVPAPCQQCFGNFGGEYSPKLSVVIVQKRINARIFLKNQRNFDNPPPGTIVDHTITRRDKFDFFIVSQHVRQGTVSPTHYICVHDSIGMKADHLQRLSYKMTHLYYNWPGTVRVPAPCQYAHKLAYLVGQNIHKEPSAELSDRLFFL</sequence>
<dbReference type="FunCoup" id="K1QKA9">
    <property type="interactions" value="46"/>
</dbReference>
<dbReference type="InterPro" id="IPR014811">
    <property type="entry name" value="ArgoL1"/>
</dbReference>
<dbReference type="Pfam" id="PF02171">
    <property type="entry name" value="Piwi"/>
    <property type="match status" value="2"/>
</dbReference>